<comment type="caution">
    <text evidence="1">The sequence shown here is derived from an EMBL/GenBank/DDBJ whole genome shotgun (WGS) entry which is preliminary data.</text>
</comment>
<proteinExistence type="predicted"/>
<gene>
    <name evidence="1" type="ORF">CSSPJE1EN1_LOCUS28739</name>
</gene>
<reference evidence="1" key="1">
    <citation type="submission" date="2024-02" db="EMBL/GenBank/DDBJ databases">
        <authorList>
            <consortium name="ELIXIR-Norway"/>
            <consortium name="Elixir Norway"/>
        </authorList>
    </citation>
    <scope>NUCLEOTIDE SEQUENCE</scope>
</reference>
<evidence type="ECO:0000313" key="2">
    <source>
        <dbReference type="Proteomes" id="UP001497444"/>
    </source>
</evidence>
<organism evidence="1 2">
    <name type="scientific">Sphagnum jensenii</name>
    <dbReference type="NCBI Taxonomy" id="128206"/>
    <lineage>
        <taxon>Eukaryota</taxon>
        <taxon>Viridiplantae</taxon>
        <taxon>Streptophyta</taxon>
        <taxon>Embryophyta</taxon>
        <taxon>Bryophyta</taxon>
        <taxon>Sphagnophytina</taxon>
        <taxon>Sphagnopsida</taxon>
        <taxon>Sphagnales</taxon>
        <taxon>Sphagnaceae</taxon>
        <taxon>Sphagnum</taxon>
    </lineage>
</organism>
<protein>
    <submittedName>
        <fullName evidence="1">Uncharacterized protein</fullName>
    </submittedName>
</protein>
<accession>A0ABP0VHK2</accession>
<name>A0ABP0VHK2_9BRYO</name>
<evidence type="ECO:0000313" key="1">
    <source>
        <dbReference type="EMBL" id="CAK9253361.1"/>
    </source>
</evidence>
<dbReference type="EMBL" id="CAXAQS010000828">
    <property type="protein sequence ID" value="CAK9253361.1"/>
    <property type="molecule type" value="Genomic_DNA"/>
</dbReference>
<sequence length="267" mass="28540">MRLLVSSTIPSTTSQNYPVATWPVTTGTTYTDPTYATGITAIAPLNDPIYSLATGFDVYAFDQFILPDSVGTSYPSTTTLGIFIYTLDSFASGASVNFKEISLVPNNFAIASNPKTYNQVLQDCQYYYESNFSFGVYPGDNNYSNAQFVPQAVATVISGGTTTIVAWPSNFNVNYRVKRAVPALTLYNVSSSQTPGSVTVRTQFTNASVINDVVVTTYWDAVDTGNYSSAFTVSATNSFGSISGTTVTNLAGSAGIVFNYIADARIG</sequence>
<dbReference type="Proteomes" id="UP001497444">
    <property type="component" value="Unassembled WGS sequence"/>
</dbReference>
<keyword evidence="2" id="KW-1185">Reference proteome</keyword>